<dbReference type="PANTHER" id="PTHR13887">
    <property type="entry name" value="GLUTATHIONE S-TRANSFERASE KAPPA"/>
    <property type="match status" value="1"/>
</dbReference>
<protein>
    <submittedName>
        <fullName evidence="8">Disulfide bond formation protein D</fullName>
    </submittedName>
</protein>
<comment type="caution">
    <text evidence="8">The sequence shown here is derived from an EMBL/GenBank/DDBJ whole genome shotgun (WGS) entry which is preliminary data.</text>
</comment>
<dbReference type="InterPro" id="IPR036249">
    <property type="entry name" value="Thioredoxin-like_sf"/>
</dbReference>
<evidence type="ECO:0000259" key="7">
    <source>
        <dbReference type="Pfam" id="PF13462"/>
    </source>
</evidence>
<reference evidence="8 9" key="1">
    <citation type="submission" date="2021-04" db="EMBL/GenBank/DDBJ databases">
        <title>Draft genome sequence of Paenibacillus cisolokensis, LC2-13A.</title>
        <authorList>
            <person name="Uke A."/>
            <person name="Chhe C."/>
            <person name="Baramee S."/>
            <person name="Kosugi A."/>
        </authorList>
    </citation>
    <scope>NUCLEOTIDE SEQUENCE [LARGE SCALE GENOMIC DNA]</scope>
    <source>
        <strain evidence="8 9">LC2-13A</strain>
    </source>
</reference>
<evidence type="ECO:0000256" key="3">
    <source>
        <dbReference type="ARBA" id="ARBA00023002"/>
    </source>
</evidence>
<gene>
    <name evidence="8" type="primary">bdbD</name>
    <name evidence="8" type="ORF">PACILC2_20990</name>
</gene>
<keyword evidence="6" id="KW-0812">Transmembrane</keyword>
<comment type="similarity">
    <text evidence="1">Belongs to the thioredoxin family. DsbA subfamily.</text>
</comment>
<evidence type="ECO:0000256" key="1">
    <source>
        <dbReference type="ARBA" id="ARBA00005791"/>
    </source>
</evidence>
<keyword evidence="6" id="KW-1133">Transmembrane helix</keyword>
<keyword evidence="6" id="KW-0472">Membrane</keyword>
<evidence type="ECO:0000256" key="4">
    <source>
        <dbReference type="ARBA" id="ARBA00023157"/>
    </source>
</evidence>
<dbReference type="PANTHER" id="PTHR13887:SF14">
    <property type="entry name" value="DISULFIDE BOND FORMATION PROTEIN D"/>
    <property type="match status" value="1"/>
</dbReference>
<evidence type="ECO:0000313" key="9">
    <source>
        <dbReference type="Proteomes" id="UP000680304"/>
    </source>
</evidence>
<dbReference type="EMBL" id="BOVJ01000064">
    <property type="protein sequence ID" value="GIQ63531.1"/>
    <property type="molecule type" value="Genomic_DNA"/>
</dbReference>
<dbReference type="RefSeq" id="WP_244863384.1">
    <property type="nucleotide sequence ID" value="NZ_BOVJ01000064.1"/>
</dbReference>
<proteinExistence type="inferred from homology"/>
<dbReference type="InterPro" id="IPR012336">
    <property type="entry name" value="Thioredoxin-like_fold"/>
</dbReference>
<dbReference type="Pfam" id="PF13462">
    <property type="entry name" value="Thioredoxin_4"/>
    <property type="match status" value="1"/>
</dbReference>
<organism evidence="8 9">
    <name type="scientific">Paenibacillus cisolokensis</name>
    <dbReference type="NCBI Taxonomy" id="1658519"/>
    <lineage>
        <taxon>Bacteria</taxon>
        <taxon>Bacillati</taxon>
        <taxon>Bacillota</taxon>
        <taxon>Bacilli</taxon>
        <taxon>Bacillales</taxon>
        <taxon>Paenibacillaceae</taxon>
        <taxon>Paenibacillus</taxon>
    </lineage>
</organism>
<evidence type="ECO:0000256" key="5">
    <source>
        <dbReference type="ARBA" id="ARBA00023284"/>
    </source>
</evidence>
<evidence type="ECO:0000256" key="6">
    <source>
        <dbReference type="SAM" id="Phobius"/>
    </source>
</evidence>
<dbReference type="Proteomes" id="UP000680304">
    <property type="component" value="Unassembled WGS sequence"/>
</dbReference>
<feature type="domain" description="Thioredoxin-like fold" evidence="7">
    <location>
        <begin position="61"/>
        <end position="225"/>
    </location>
</feature>
<keyword evidence="5" id="KW-0676">Redox-active center</keyword>
<keyword evidence="9" id="KW-1185">Reference proteome</keyword>
<evidence type="ECO:0000256" key="2">
    <source>
        <dbReference type="ARBA" id="ARBA00022729"/>
    </source>
</evidence>
<evidence type="ECO:0000313" key="8">
    <source>
        <dbReference type="EMBL" id="GIQ63531.1"/>
    </source>
</evidence>
<keyword evidence="2" id="KW-0732">Signal</keyword>
<dbReference type="Gene3D" id="3.40.30.10">
    <property type="entry name" value="Glutaredoxin"/>
    <property type="match status" value="1"/>
</dbReference>
<keyword evidence="4" id="KW-1015">Disulfide bond</keyword>
<feature type="transmembrane region" description="Helical" evidence="6">
    <location>
        <begin position="28"/>
        <end position="46"/>
    </location>
</feature>
<dbReference type="SUPFAM" id="SSF52833">
    <property type="entry name" value="Thioredoxin-like"/>
    <property type="match status" value="1"/>
</dbReference>
<name>A0ABQ4N5U6_9BACL</name>
<accession>A0ABQ4N5U6</accession>
<keyword evidence="3" id="KW-0560">Oxidoreductase</keyword>
<sequence>MSKKKKKPSGSGQRQATAAKPPSSVKPLIWMTVIIVAIIVFIFLGIRSGNAPVKFDYGSYPTLGSADAPVKIVEFGDYKCPHCAEFSQNFVPLLEQDFIESGRVSLHFVNFTFMEKDSRIAAVAAQSVYHQDNDAFWKYYKALFRNLDTTWTTDALVQLAKDEELGIDYDKLRQDIEAETYGDEVDGHNALARKGKVTGTPTLFLNGKQLDSSHVIDYAVLKRTIEEALNGGT</sequence>